<dbReference type="AlphaFoldDB" id="A0A0G0MRH6"/>
<evidence type="ECO:0000313" key="1">
    <source>
        <dbReference type="EMBL" id="KKR05763.1"/>
    </source>
</evidence>
<dbReference type="STRING" id="1619100.UT34_C0002G0270"/>
<comment type="caution">
    <text evidence="1">The sequence shown here is derived from an EMBL/GenBank/DDBJ whole genome shotgun (WGS) entry which is preliminary data.</text>
</comment>
<organism evidence="1 2">
    <name type="scientific">candidate division WS6 bacterium GW2011_GWF2_39_15</name>
    <dbReference type="NCBI Taxonomy" id="1619100"/>
    <lineage>
        <taxon>Bacteria</taxon>
        <taxon>Candidatus Dojkabacteria</taxon>
    </lineage>
</organism>
<dbReference type="Proteomes" id="UP000034799">
    <property type="component" value="Unassembled WGS sequence"/>
</dbReference>
<name>A0A0G0MRH6_9BACT</name>
<evidence type="ECO:0000313" key="2">
    <source>
        <dbReference type="Proteomes" id="UP000034799"/>
    </source>
</evidence>
<reference evidence="1 2" key="1">
    <citation type="journal article" date="2015" name="Nature">
        <title>rRNA introns, odd ribosomes, and small enigmatic genomes across a large radiation of phyla.</title>
        <authorList>
            <person name="Brown C.T."/>
            <person name="Hug L.A."/>
            <person name="Thomas B.C."/>
            <person name="Sharon I."/>
            <person name="Castelle C.J."/>
            <person name="Singh A."/>
            <person name="Wilkins M.J."/>
            <person name="Williams K.H."/>
            <person name="Banfield J.F."/>
        </authorList>
    </citation>
    <scope>NUCLEOTIDE SEQUENCE [LARGE SCALE GENOMIC DNA]</scope>
</reference>
<dbReference type="EMBL" id="LBWK01000002">
    <property type="protein sequence ID" value="KKR05763.1"/>
    <property type="molecule type" value="Genomic_DNA"/>
</dbReference>
<protein>
    <submittedName>
        <fullName evidence="1">Uncharacterized protein</fullName>
    </submittedName>
</protein>
<accession>A0A0G0MRH6</accession>
<proteinExistence type="predicted"/>
<sequence length="146" mass="16359">MGKFLTFAVLIFFLAAVVAGGLWLKRLKDGEKSGPRIEDLRVCEFVSYNAPCEKDTKNVSQDNGDIYATVISKDITNSLLKTRWEYIQDGTKSIIGESEATIYDNQTLQLKLEKDLKRGWLLGKYAVTLVLEGSNTLTKEFTIVAD</sequence>
<gene>
    <name evidence="1" type="ORF">UT34_C0002G0270</name>
</gene>